<organism evidence="1 2">
    <name type="scientific">Xenophilus arseniciresistens</name>
    <dbReference type="NCBI Taxonomy" id="1283306"/>
    <lineage>
        <taxon>Bacteria</taxon>
        <taxon>Pseudomonadati</taxon>
        <taxon>Pseudomonadota</taxon>
        <taxon>Betaproteobacteria</taxon>
        <taxon>Burkholderiales</taxon>
        <taxon>Comamonadaceae</taxon>
        <taxon>Xenophilus</taxon>
    </lineage>
</organism>
<dbReference type="EMBL" id="JAQIPB010000002">
    <property type="protein sequence ID" value="MDA7415852.1"/>
    <property type="molecule type" value="Genomic_DNA"/>
</dbReference>
<gene>
    <name evidence="1" type="ORF">PGB34_05695</name>
</gene>
<dbReference type="Proteomes" id="UP001212602">
    <property type="component" value="Unassembled WGS sequence"/>
</dbReference>
<dbReference type="AlphaFoldDB" id="A0AAE3T022"/>
<dbReference type="RefSeq" id="WP_271427101.1">
    <property type="nucleotide sequence ID" value="NZ_JAQIPB010000002.1"/>
</dbReference>
<proteinExistence type="predicted"/>
<protein>
    <submittedName>
        <fullName evidence="1">Uncharacterized protein</fullName>
    </submittedName>
</protein>
<evidence type="ECO:0000313" key="2">
    <source>
        <dbReference type="Proteomes" id="UP001212602"/>
    </source>
</evidence>
<accession>A0AAE3T022</accession>
<reference evidence="1" key="1">
    <citation type="submission" date="2023-01" db="EMBL/GenBank/DDBJ databases">
        <title>Xenophilus mangrovi sp. nov., isolated from soil of Mangrove nature reserve.</title>
        <authorList>
            <person name="Xu S."/>
            <person name="Liu Z."/>
            <person name="Xu Y."/>
        </authorList>
    </citation>
    <scope>NUCLEOTIDE SEQUENCE</scope>
    <source>
        <strain evidence="1">YW8</strain>
    </source>
</reference>
<evidence type="ECO:0000313" key="1">
    <source>
        <dbReference type="EMBL" id="MDA7415852.1"/>
    </source>
</evidence>
<sequence length="79" mass="8812">MSLLRNIAITVQELEPGEFHWVLLEAVDGLDDEMLPYQLLETSCEAYASYGDALVLGLSAMRRMFGPKGPLKETPARRS</sequence>
<keyword evidence="2" id="KW-1185">Reference proteome</keyword>
<comment type="caution">
    <text evidence="1">The sequence shown here is derived from an EMBL/GenBank/DDBJ whole genome shotgun (WGS) entry which is preliminary data.</text>
</comment>
<name>A0AAE3T022_9BURK</name>